<keyword evidence="5" id="KW-0325">Glycoprotein</keyword>
<evidence type="ECO:0000256" key="4">
    <source>
        <dbReference type="ARBA" id="ARBA00022729"/>
    </source>
</evidence>
<keyword evidence="10" id="KW-1185">Reference proteome</keyword>
<evidence type="ECO:0000313" key="9">
    <source>
        <dbReference type="EMBL" id="MBI6121462.1"/>
    </source>
</evidence>
<evidence type="ECO:0000256" key="7">
    <source>
        <dbReference type="SAM" id="SignalP"/>
    </source>
</evidence>
<dbReference type="RefSeq" id="WP_198639547.1">
    <property type="nucleotide sequence ID" value="NZ_JAEHNY010000022.1"/>
</dbReference>
<dbReference type="InterPro" id="IPR026341">
    <property type="entry name" value="T9SS_type_B"/>
</dbReference>
<dbReference type="SUPFAM" id="SSF52058">
    <property type="entry name" value="L domain-like"/>
    <property type="match status" value="3"/>
</dbReference>
<protein>
    <submittedName>
        <fullName evidence="9">T9SS type B sorting domain-containing protein</fullName>
    </submittedName>
</protein>
<evidence type="ECO:0000256" key="3">
    <source>
        <dbReference type="ARBA" id="ARBA00022525"/>
    </source>
</evidence>
<keyword evidence="3" id="KW-0964">Secreted</keyword>
<feature type="region of interest" description="Disordered" evidence="6">
    <location>
        <begin position="407"/>
        <end position="441"/>
    </location>
</feature>
<reference evidence="9 10" key="1">
    <citation type="submission" date="2020-12" db="EMBL/GenBank/DDBJ databases">
        <title>Salegentibacter orientalis sp. nov., isolated from costal sediment.</title>
        <authorList>
            <person name="Lian F.-B."/>
        </authorList>
    </citation>
    <scope>NUCLEOTIDE SEQUENCE [LARGE SCALE GENOMIC DNA]</scope>
    <source>
        <strain evidence="9 10">F60176</strain>
    </source>
</reference>
<evidence type="ECO:0000259" key="8">
    <source>
        <dbReference type="Pfam" id="PF01030"/>
    </source>
</evidence>
<dbReference type="EMBL" id="JAEHNY010000022">
    <property type="protein sequence ID" value="MBI6121462.1"/>
    <property type="molecule type" value="Genomic_DNA"/>
</dbReference>
<comment type="subcellular location">
    <subcellularLocation>
        <location evidence="1">Secreted</location>
        <location evidence="1">Cell wall</location>
    </subcellularLocation>
</comment>
<organism evidence="9 10">
    <name type="scientific">Salegentibacter maritimus</name>
    <dbReference type="NCBI Taxonomy" id="2794347"/>
    <lineage>
        <taxon>Bacteria</taxon>
        <taxon>Pseudomonadati</taxon>
        <taxon>Bacteroidota</taxon>
        <taxon>Flavobacteriia</taxon>
        <taxon>Flavobacteriales</taxon>
        <taxon>Flavobacteriaceae</taxon>
        <taxon>Salegentibacter</taxon>
    </lineage>
</organism>
<dbReference type="Proteomes" id="UP000635665">
    <property type="component" value="Unassembled WGS sequence"/>
</dbReference>
<feature type="chain" id="PRO_5047014262" evidence="7">
    <location>
        <begin position="20"/>
        <end position="837"/>
    </location>
</feature>
<dbReference type="Gene3D" id="3.80.20.20">
    <property type="entry name" value="Receptor L-domain"/>
    <property type="match status" value="3"/>
</dbReference>
<dbReference type="Gene3D" id="4.10.1080.10">
    <property type="entry name" value="TSP type-3 repeat"/>
    <property type="match status" value="1"/>
</dbReference>
<evidence type="ECO:0000256" key="5">
    <source>
        <dbReference type="ARBA" id="ARBA00023180"/>
    </source>
</evidence>
<evidence type="ECO:0000256" key="1">
    <source>
        <dbReference type="ARBA" id="ARBA00004191"/>
    </source>
</evidence>
<feature type="domain" description="Receptor L-domain" evidence="8">
    <location>
        <begin position="44"/>
        <end position="114"/>
    </location>
</feature>
<dbReference type="InterPro" id="IPR028974">
    <property type="entry name" value="TSP_type-3_rpt"/>
</dbReference>
<proteinExistence type="predicted"/>
<keyword evidence="2" id="KW-0134">Cell wall</keyword>
<comment type="caution">
    <text evidence="9">The sequence shown here is derived from an EMBL/GenBank/DDBJ whole genome shotgun (WGS) entry which is preliminary data.</text>
</comment>
<dbReference type="InterPro" id="IPR000494">
    <property type="entry name" value="Rcpt_L-dom"/>
</dbReference>
<gene>
    <name evidence="9" type="ORF">I6U50_15695</name>
</gene>
<evidence type="ECO:0000256" key="2">
    <source>
        <dbReference type="ARBA" id="ARBA00022512"/>
    </source>
</evidence>
<dbReference type="NCBIfam" id="TIGR04131">
    <property type="entry name" value="Bac_Flav_CTERM"/>
    <property type="match status" value="1"/>
</dbReference>
<name>A0ABS0TK69_9FLAO</name>
<dbReference type="SUPFAM" id="SSF103647">
    <property type="entry name" value="TSP type-3 repeat"/>
    <property type="match status" value="1"/>
</dbReference>
<dbReference type="Pfam" id="PF01030">
    <property type="entry name" value="Recep_L_domain"/>
    <property type="match status" value="1"/>
</dbReference>
<evidence type="ECO:0000256" key="6">
    <source>
        <dbReference type="SAM" id="MobiDB-lite"/>
    </source>
</evidence>
<sequence length="837" mass="91548">MKPVFLFLFFLLILNLATAQCPTGDVRLNDQNEVEEYLNSYLSCETITGNLYIGSGVIDLSRLNAIKKIKGDLIIEGAQVTKFANFDDLEFVEGNLTFNGLTKAVELNDFNNLKKIGGSFTITNWESLRSIDSFYALEEVKGDFLITDSGLISLIGFTNLEIVYGNFELIDYPHGLDDFTKLHTVGGDFIIRDTGINFITGFNTLTSVGSLSPTGGDLIISGNIELIEISGLNNLTHIYGSMVIDNNENLPDIKGIRSLNELNGTLQITDNPLLNTLEGLQSLLYAGDPALQEGVVITGNNSLTDCSAICELLGSNRVTGTVSITGNPAKCSSEMEVKEECLGDFDGDGIPDDIDLDDDNDGILDIIEQQGQEDRDTDGDGYPDHRDLDSDGDGCFDVIEAGFADEDEDGRLGTSPENVDAKGLVTGVSSGYTTPEDKDENGIYDFQEDQILRAGTDHELTICEEADPINLFDLLGSADSGGSWSVQTLSGNAVFDPAVDTPGVYVYEIDNGPCGKDSAEIRVQVIPRPEIGDNIVLDLCENDAAVNLRDLIGVDANLEGSWSPRLANENIFDPAFDSEGNYVFMVDRGSCGSSSTEVKIRVDKQPNAGESTEVELCSQEEPVNLYDLLEGAPDTGGTWHPLPKGGRDILDPARDAPGIYTYTIDNGLCGKSSSTLKVDITGYNPIISYEIEVASFNSENSVTVVIGDQGIYEFSLDGITYQDANTFRNLTGGDYRIFVREIQGCGYLEETFSILSFPAFFSPNNDGYNDTWKMQGRTDREYTTKIFDRYGKLLKMLRIDQAWDGIFNGKSMPSDDYWFRVEFDNGDINTGHFSLIR</sequence>
<dbReference type="InterPro" id="IPR036941">
    <property type="entry name" value="Rcpt_L-dom_sf"/>
</dbReference>
<dbReference type="PANTHER" id="PTHR31018">
    <property type="entry name" value="SPORULATION-SPECIFIC PROTEIN-RELATED"/>
    <property type="match status" value="1"/>
</dbReference>
<dbReference type="Pfam" id="PF13585">
    <property type="entry name" value="CHU_C"/>
    <property type="match status" value="1"/>
</dbReference>
<feature type="region of interest" description="Disordered" evidence="6">
    <location>
        <begin position="368"/>
        <end position="391"/>
    </location>
</feature>
<feature type="signal peptide" evidence="7">
    <location>
        <begin position="1"/>
        <end position="19"/>
    </location>
</feature>
<evidence type="ECO:0000313" key="10">
    <source>
        <dbReference type="Proteomes" id="UP000635665"/>
    </source>
</evidence>
<dbReference type="PANTHER" id="PTHR31018:SF3">
    <property type="entry name" value="RECEPTOR PROTEIN-TYROSINE KINASE"/>
    <property type="match status" value="1"/>
</dbReference>
<accession>A0ABS0TK69</accession>
<dbReference type="InterPro" id="IPR051648">
    <property type="entry name" value="CWI-Assembly_Regulator"/>
</dbReference>
<keyword evidence="4 7" id="KW-0732">Signal</keyword>